<evidence type="ECO:0000256" key="7">
    <source>
        <dbReference type="ARBA" id="ARBA00022723"/>
    </source>
</evidence>
<dbReference type="InterPro" id="IPR000217">
    <property type="entry name" value="Tubulin"/>
</dbReference>
<dbReference type="SMART" id="SM00864">
    <property type="entry name" value="Tubulin"/>
    <property type="match status" value="1"/>
</dbReference>
<dbReference type="InterPro" id="IPR018316">
    <property type="entry name" value="Tubulin/FtsZ_2-layer-sand-dom"/>
</dbReference>
<dbReference type="FunFam" id="3.30.1330.20:FF:000002">
    <property type="entry name" value="Tubulin beta chain"/>
    <property type="match status" value="1"/>
</dbReference>
<dbReference type="PROSITE" id="PS00227">
    <property type="entry name" value="TUBULIN"/>
    <property type="match status" value="1"/>
</dbReference>
<dbReference type="SUPFAM" id="SSF55307">
    <property type="entry name" value="Tubulin C-terminal domain-like"/>
    <property type="match status" value="1"/>
</dbReference>
<evidence type="ECO:0000256" key="4">
    <source>
        <dbReference type="ARBA" id="ARBA00011747"/>
    </source>
</evidence>
<keyword evidence="8 13" id="KW-0547">Nucleotide-binding</keyword>
<dbReference type="InterPro" id="IPR017975">
    <property type="entry name" value="Tubulin_CS"/>
</dbReference>
<dbReference type="PANTHER" id="PTHR11588">
    <property type="entry name" value="TUBULIN"/>
    <property type="match status" value="1"/>
</dbReference>
<dbReference type="SMART" id="SM00865">
    <property type="entry name" value="Tubulin_C"/>
    <property type="match status" value="1"/>
</dbReference>
<name>A0A9R0U258_TRITD</name>
<evidence type="ECO:0000256" key="13">
    <source>
        <dbReference type="RuleBase" id="RU000352"/>
    </source>
</evidence>
<dbReference type="InterPro" id="IPR036525">
    <property type="entry name" value="Tubulin/FtsZ_GTPase_sf"/>
</dbReference>
<dbReference type="CDD" id="cd02187">
    <property type="entry name" value="beta_tubulin"/>
    <property type="match status" value="1"/>
</dbReference>
<dbReference type="GO" id="GO:0007017">
    <property type="term" value="P:microtubule-based process"/>
    <property type="evidence" value="ECO:0007669"/>
    <property type="project" value="InterPro"/>
</dbReference>
<dbReference type="EMBL" id="LT934119">
    <property type="protein sequence ID" value="VAI22693.1"/>
    <property type="molecule type" value="Genomic_DNA"/>
</dbReference>
<evidence type="ECO:0000256" key="2">
    <source>
        <dbReference type="ARBA" id="ARBA00004245"/>
    </source>
</evidence>
<gene>
    <name evidence="17" type="ORF">TRITD_5Av1G212620</name>
</gene>
<dbReference type="InterPro" id="IPR002453">
    <property type="entry name" value="Beta_tubulin"/>
</dbReference>
<evidence type="ECO:0000256" key="9">
    <source>
        <dbReference type="ARBA" id="ARBA00022842"/>
    </source>
</evidence>
<evidence type="ECO:0000256" key="12">
    <source>
        <dbReference type="ARBA" id="ARBA00034296"/>
    </source>
</evidence>
<evidence type="ECO:0000256" key="10">
    <source>
        <dbReference type="ARBA" id="ARBA00023134"/>
    </source>
</evidence>
<comment type="similarity">
    <text evidence="3 13">Belongs to the tubulin family.</text>
</comment>
<dbReference type="PROSITE" id="PS00228">
    <property type="entry name" value="TUBULIN_B_AUTOREG"/>
    <property type="match status" value="1"/>
</dbReference>
<comment type="subcellular location">
    <subcellularLocation>
        <location evidence="2">Cytoplasm</location>
        <location evidence="2">Cytoskeleton</location>
    </subcellularLocation>
</comment>
<proteinExistence type="inferred from homology"/>
<evidence type="ECO:0000259" key="16">
    <source>
        <dbReference type="SMART" id="SM00865"/>
    </source>
</evidence>
<dbReference type="InterPro" id="IPR023123">
    <property type="entry name" value="Tubulin_C"/>
</dbReference>
<keyword evidence="9" id="KW-0460">Magnesium</keyword>
<evidence type="ECO:0000256" key="14">
    <source>
        <dbReference type="SAM" id="MobiDB-lite"/>
    </source>
</evidence>
<dbReference type="Gene3D" id="3.30.1330.20">
    <property type="entry name" value="Tubulin/FtsZ, C-terminal domain"/>
    <property type="match status" value="1"/>
</dbReference>
<feature type="domain" description="Tubulin/FtsZ 2-layer sandwich" evidence="16">
    <location>
        <begin position="182"/>
        <end position="319"/>
    </location>
</feature>
<accession>A0A9R0U258</accession>
<dbReference type="GO" id="GO:0046872">
    <property type="term" value="F:metal ion binding"/>
    <property type="evidence" value="ECO:0007669"/>
    <property type="project" value="UniProtKB-KW"/>
</dbReference>
<dbReference type="PRINTS" id="PR01161">
    <property type="entry name" value="TUBULIN"/>
</dbReference>
<evidence type="ECO:0000256" key="8">
    <source>
        <dbReference type="ARBA" id="ARBA00022741"/>
    </source>
</evidence>
<keyword evidence="10 13" id="KW-0342">GTP-binding</keyword>
<dbReference type="InterPro" id="IPR037103">
    <property type="entry name" value="Tubulin/FtsZ-like_C"/>
</dbReference>
<protein>
    <recommendedName>
        <fullName evidence="13">Tubulin beta chain</fullName>
    </recommendedName>
</protein>
<dbReference type="FunFam" id="3.40.50.1440:FF:000031">
    <property type="entry name" value="tubulin beta-4A chain isoform X5"/>
    <property type="match status" value="1"/>
</dbReference>
<feature type="domain" description="Tubulin/FtsZ GTPase" evidence="15">
    <location>
        <begin position="47"/>
        <end position="180"/>
    </location>
</feature>
<dbReference type="Proteomes" id="UP000324705">
    <property type="component" value="Chromosome 5A"/>
</dbReference>
<evidence type="ECO:0000256" key="5">
    <source>
        <dbReference type="ARBA" id="ARBA00022490"/>
    </source>
</evidence>
<dbReference type="InterPro" id="IPR008280">
    <property type="entry name" value="Tub_FtsZ_C"/>
</dbReference>
<dbReference type="GO" id="GO:0003924">
    <property type="term" value="F:GTPase activity"/>
    <property type="evidence" value="ECO:0007669"/>
    <property type="project" value="InterPro"/>
</dbReference>
<dbReference type="Pfam" id="PF00091">
    <property type="entry name" value="Tubulin"/>
    <property type="match status" value="1"/>
</dbReference>
<evidence type="ECO:0000256" key="1">
    <source>
        <dbReference type="ARBA" id="ARBA00001946"/>
    </source>
</evidence>
<keyword evidence="7" id="KW-0479">Metal-binding</keyword>
<dbReference type="Pfam" id="PF03953">
    <property type="entry name" value="Tubulin_C"/>
    <property type="match status" value="1"/>
</dbReference>
<comment type="cofactor">
    <cofactor evidence="1">
        <name>Mg(2+)</name>
        <dbReference type="ChEBI" id="CHEBI:18420"/>
    </cofactor>
</comment>
<dbReference type="FunFam" id="1.10.287.600:FF:000002">
    <property type="entry name" value="Tubulin beta chain"/>
    <property type="match status" value="1"/>
</dbReference>
<feature type="region of interest" description="Disordered" evidence="14">
    <location>
        <begin position="358"/>
        <end position="380"/>
    </location>
</feature>
<dbReference type="Gene3D" id="1.10.287.600">
    <property type="entry name" value="Helix hairpin bin"/>
    <property type="match status" value="1"/>
</dbReference>
<organism evidence="17 18">
    <name type="scientific">Triticum turgidum subsp. durum</name>
    <name type="common">Durum wheat</name>
    <name type="synonym">Triticum durum</name>
    <dbReference type="NCBI Taxonomy" id="4567"/>
    <lineage>
        <taxon>Eukaryota</taxon>
        <taxon>Viridiplantae</taxon>
        <taxon>Streptophyta</taxon>
        <taxon>Embryophyta</taxon>
        <taxon>Tracheophyta</taxon>
        <taxon>Spermatophyta</taxon>
        <taxon>Magnoliopsida</taxon>
        <taxon>Liliopsida</taxon>
        <taxon>Poales</taxon>
        <taxon>Poaceae</taxon>
        <taxon>BOP clade</taxon>
        <taxon>Pooideae</taxon>
        <taxon>Triticodae</taxon>
        <taxon>Triticeae</taxon>
        <taxon>Triticinae</taxon>
        <taxon>Triticum</taxon>
    </lineage>
</organism>
<sequence>MREILHIQGGQCGNQIGAKFWEVICDEHGIDGTGRYAGDSDLQLERINVYYNEASGGRFVPRAVLMDLEPGTMDSVRSGPFGQIFRPDNFVFGQSGAGNNWAKGHYTEGAELIDSVLDVVRKEAENCDCLQGFQVCHSLGGGTGSGMGTLLISKIREEYPDNHLISATMSGVTCCLRFPGQLNSDLRKLAVNLIPFPRLHFFMVGFAPLTSRGSQMYRALTVPELTQQMWDAKNMMCAADPRHGRYLTASACFRGKMSTKEVDEQMLNVQNKNSSYFVEWIPNNVKSSVCDMPPRGLKMAGTFVGNSTSIQEMFRRVSEQFTAMFRRKAFLHWYTGEGMDEMEFTEAESNMNDLVAEYQQYQDATAEEEYDEEEEEERDA</sequence>
<dbReference type="AlphaFoldDB" id="A0A9R0U258"/>
<dbReference type="GO" id="GO:0005200">
    <property type="term" value="F:structural constituent of cytoskeleton"/>
    <property type="evidence" value="ECO:0007669"/>
    <property type="project" value="InterPro"/>
</dbReference>
<evidence type="ECO:0000256" key="3">
    <source>
        <dbReference type="ARBA" id="ARBA00009636"/>
    </source>
</evidence>
<evidence type="ECO:0000313" key="18">
    <source>
        <dbReference type="Proteomes" id="UP000324705"/>
    </source>
</evidence>
<dbReference type="PRINTS" id="PR01163">
    <property type="entry name" value="BETATUBULIN"/>
</dbReference>
<evidence type="ECO:0000313" key="17">
    <source>
        <dbReference type="EMBL" id="VAI22693.1"/>
    </source>
</evidence>
<keyword evidence="6 13" id="KW-0493">Microtubule</keyword>
<evidence type="ECO:0000259" key="15">
    <source>
        <dbReference type="SMART" id="SM00864"/>
    </source>
</evidence>
<keyword evidence="18" id="KW-1185">Reference proteome</keyword>
<dbReference type="InterPro" id="IPR013838">
    <property type="entry name" value="Beta-tubulin_BS"/>
</dbReference>
<keyword evidence="11" id="KW-0206">Cytoskeleton</keyword>
<dbReference type="InterPro" id="IPR003008">
    <property type="entry name" value="Tubulin_FtsZ_GTPase"/>
</dbReference>
<evidence type="ECO:0000256" key="11">
    <source>
        <dbReference type="ARBA" id="ARBA00023212"/>
    </source>
</evidence>
<feature type="compositionally biased region" description="Acidic residues" evidence="14">
    <location>
        <begin position="365"/>
        <end position="380"/>
    </location>
</feature>
<dbReference type="GO" id="GO:0005874">
    <property type="term" value="C:microtubule"/>
    <property type="evidence" value="ECO:0007669"/>
    <property type="project" value="UniProtKB-KW"/>
</dbReference>
<dbReference type="GO" id="GO:0005525">
    <property type="term" value="F:GTP binding"/>
    <property type="evidence" value="ECO:0007669"/>
    <property type="project" value="UniProtKB-UniRule"/>
</dbReference>
<dbReference type="SUPFAM" id="SSF52490">
    <property type="entry name" value="Tubulin nucleotide-binding domain-like"/>
    <property type="match status" value="1"/>
</dbReference>
<evidence type="ECO:0000256" key="6">
    <source>
        <dbReference type="ARBA" id="ARBA00022701"/>
    </source>
</evidence>
<dbReference type="Gramene" id="TRITD5Av1G212620.8">
    <property type="protein sequence ID" value="TRITD5Av1G212620.8"/>
    <property type="gene ID" value="TRITD5Av1G212620"/>
</dbReference>
<dbReference type="Gene3D" id="3.40.50.1440">
    <property type="entry name" value="Tubulin/FtsZ, GTPase domain"/>
    <property type="match status" value="2"/>
</dbReference>
<keyword evidence="5" id="KW-0963">Cytoplasm</keyword>
<comment type="function">
    <text evidence="12 13">Tubulin is the major constituent of microtubules, a cylinder consisting of laterally associated linear protofilaments composed of alpha- and beta-tubulin heterodimers. Microtubules grow by the addition of GTP-tubulin dimers to the microtubule end, where a stabilizing cap forms. Below the cap, tubulin dimers are in GDP-bound state, owing to GTPase activity of alpha-tubulin.</text>
</comment>
<comment type="subunit">
    <text evidence="4 13">Dimer of alpha and beta chains. A typical microtubule is a hollow water-filled tube with an outer diameter of 25 nm and an inner diameter of 15 nM. Alpha-beta heterodimers associate head-to-tail to form protofilaments running lengthwise along the microtubule wall with the beta-tubulin subunit facing the microtubule plus end conferring a structural polarity. Microtubules usually have 13 protofilaments but different protofilament numbers can be found in some organisms and specialized cells.</text>
</comment>
<reference evidence="17 18" key="1">
    <citation type="submission" date="2017-09" db="EMBL/GenBank/DDBJ databases">
        <authorList>
            <consortium name="International Durum Wheat Genome Sequencing Consortium (IDWGSC)"/>
            <person name="Milanesi L."/>
        </authorList>
    </citation>
    <scope>NUCLEOTIDE SEQUENCE [LARGE SCALE GENOMIC DNA]</scope>
    <source>
        <strain evidence="18">cv. Svevo</strain>
    </source>
</reference>